<evidence type="ECO:0000313" key="2">
    <source>
        <dbReference type="Proteomes" id="UP001054837"/>
    </source>
</evidence>
<dbReference type="EMBL" id="BPLQ01013830">
    <property type="protein sequence ID" value="GIY75196.1"/>
    <property type="molecule type" value="Genomic_DNA"/>
</dbReference>
<accession>A0AAV4VZL4</accession>
<comment type="caution">
    <text evidence="1">The sequence shown here is derived from an EMBL/GenBank/DDBJ whole genome shotgun (WGS) entry which is preliminary data.</text>
</comment>
<sequence>MEIDCVQLCLSHHLHSTANWNISFLTPLIMSVSHIQYLQYIKYHISITACDSITSVIVSRISKTMDNLAYSKMLFCLLRFLGRQHVLLLSETVPVYFVD</sequence>
<gene>
    <name evidence="1" type="ORF">CDAR_188791</name>
</gene>
<dbReference type="AlphaFoldDB" id="A0AAV4VZL4"/>
<keyword evidence="2" id="KW-1185">Reference proteome</keyword>
<reference evidence="1 2" key="1">
    <citation type="submission" date="2021-06" db="EMBL/GenBank/DDBJ databases">
        <title>Caerostris darwini draft genome.</title>
        <authorList>
            <person name="Kono N."/>
            <person name="Arakawa K."/>
        </authorList>
    </citation>
    <scope>NUCLEOTIDE SEQUENCE [LARGE SCALE GENOMIC DNA]</scope>
</reference>
<organism evidence="1 2">
    <name type="scientific">Caerostris darwini</name>
    <dbReference type="NCBI Taxonomy" id="1538125"/>
    <lineage>
        <taxon>Eukaryota</taxon>
        <taxon>Metazoa</taxon>
        <taxon>Ecdysozoa</taxon>
        <taxon>Arthropoda</taxon>
        <taxon>Chelicerata</taxon>
        <taxon>Arachnida</taxon>
        <taxon>Araneae</taxon>
        <taxon>Araneomorphae</taxon>
        <taxon>Entelegynae</taxon>
        <taxon>Araneoidea</taxon>
        <taxon>Araneidae</taxon>
        <taxon>Caerostris</taxon>
    </lineage>
</organism>
<name>A0AAV4VZL4_9ARAC</name>
<proteinExistence type="predicted"/>
<dbReference type="Proteomes" id="UP001054837">
    <property type="component" value="Unassembled WGS sequence"/>
</dbReference>
<protein>
    <submittedName>
        <fullName evidence="1">Uncharacterized protein</fullName>
    </submittedName>
</protein>
<evidence type="ECO:0000313" key="1">
    <source>
        <dbReference type="EMBL" id="GIY75196.1"/>
    </source>
</evidence>